<comment type="subcellular location">
    <subcellularLocation>
        <location evidence="1">Secreted</location>
    </subcellularLocation>
</comment>
<dbReference type="InterPro" id="IPR002350">
    <property type="entry name" value="Kazal_dom"/>
</dbReference>
<dbReference type="PROSITE" id="PS51465">
    <property type="entry name" value="KAZAL_2"/>
    <property type="match status" value="1"/>
</dbReference>
<evidence type="ECO:0000259" key="11">
    <source>
        <dbReference type="PROSITE" id="PS51162"/>
    </source>
</evidence>
<dbReference type="InterPro" id="IPR000716">
    <property type="entry name" value="Thyroglobulin_1"/>
</dbReference>
<evidence type="ECO:0000256" key="3">
    <source>
        <dbReference type="ARBA" id="ARBA00022729"/>
    </source>
</evidence>
<dbReference type="GO" id="GO:0005509">
    <property type="term" value="F:calcium ion binding"/>
    <property type="evidence" value="ECO:0007669"/>
    <property type="project" value="InterPro"/>
</dbReference>
<feature type="compositionally biased region" description="Acidic residues" evidence="10">
    <location>
        <begin position="152"/>
        <end position="172"/>
    </location>
</feature>
<feature type="domain" description="Kazal-like" evidence="12">
    <location>
        <begin position="242"/>
        <end position="293"/>
    </location>
</feature>
<dbReference type="EMBL" id="KQ976524">
    <property type="protein sequence ID" value="KYM81980.1"/>
    <property type="molecule type" value="Genomic_DNA"/>
</dbReference>
<evidence type="ECO:0000256" key="5">
    <source>
        <dbReference type="ARBA" id="ARBA00022974"/>
    </source>
</evidence>
<dbReference type="Pfam" id="PF07648">
    <property type="entry name" value="Kazal_2"/>
    <property type="match status" value="1"/>
</dbReference>
<dbReference type="SUPFAM" id="SSF100895">
    <property type="entry name" value="Kazal-type serine protease inhibitors"/>
    <property type="match status" value="1"/>
</dbReference>
<dbReference type="AlphaFoldDB" id="A0A195BCR1"/>
<sequence>MELTFYKANENGYGRSEDIFIYQCAIATEKRRADSIPFPGVLHPGVGLSSTIYLLLENTSISAADLLLPSSIALSADALGSSSLHLQGISGGKSIFGELCRPLNCKKKELCLLEDTFTAVCVSKKELHKSGDIVIPKSRAVQQRRMRTETSVDSDDDDAFFDSEDDDDDQDESKDYWYLGVSGSLIAAIPPVDRQEKSLCADKDSPSVRRDSFCESAFPTLRREPMLCLRQRAGPAKGVLKSMYRLVCQECPVVKPTFLCGNDNRTYSSPCRLEYHNCIHHTSVHIACKGFCPCKDSAGGQRSQQVLYRVEGAIRHSYTELTPQSSDANSIETRGPTLSTIADLRMYSKKTQMQRKKMLMGKMGRNHDITLTPRDFNYDNHHYQYLKYTKRGKGLANVNRYDDKHLMNNEVTDKTQSPSKAMYNVQLPSRNTDCPSSSKPAMANRLLDWFSVVMADSKHRRQHPKPKGHFPIGCQSEVRWMFGHLDSDSDGRLSLSELYGLEHDQNEPCLKPFLDSCDTDSDIFVSGPEWCGCFSKAERPCAAVRRRSSPDSAPACDSRGYYRSTQCHRGLGLCWCVDPHGVEFAGTRTRGAKPDCDAIVNKISSGGLKTNSVDLDDDEDGGTDSSQDLEGSADQPLDF</sequence>
<evidence type="ECO:0000313" key="14">
    <source>
        <dbReference type="Proteomes" id="UP000078540"/>
    </source>
</evidence>
<dbReference type="PROSITE" id="PS51162">
    <property type="entry name" value="THYROGLOBULIN_1_2"/>
    <property type="match status" value="1"/>
</dbReference>
<evidence type="ECO:0000256" key="4">
    <source>
        <dbReference type="ARBA" id="ARBA00022837"/>
    </source>
</evidence>
<evidence type="ECO:0000259" key="12">
    <source>
        <dbReference type="PROSITE" id="PS51465"/>
    </source>
</evidence>
<reference evidence="13 14" key="1">
    <citation type="submission" date="2015-09" db="EMBL/GenBank/DDBJ databases">
        <title>Atta colombica WGS genome.</title>
        <authorList>
            <person name="Nygaard S."/>
            <person name="Hu H."/>
            <person name="Boomsma J."/>
            <person name="Zhang G."/>
        </authorList>
    </citation>
    <scope>NUCLEOTIDE SEQUENCE [LARGE SCALE GENOMIC DNA]</scope>
    <source>
        <strain evidence="13">Treedump-2</strain>
        <tissue evidence="13">Whole body</tissue>
    </source>
</reference>
<dbReference type="PANTHER" id="PTHR13866:SF30">
    <property type="match status" value="1"/>
</dbReference>
<feature type="domain" description="Thyroglobulin type-1" evidence="11">
    <location>
        <begin position="538"/>
        <end position="596"/>
    </location>
</feature>
<dbReference type="PROSITE" id="PS00018">
    <property type="entry name" value="EF_HAND_1"/>
    <property type="match status" value="1"/>
</dbReference>
<dbReference type="InterPro" id="IPR036857">
    <property type="entry name" value="Thyroglobulin_1_sf"/>
</dbReference>
<feature type="region of interest" description="Disordered" evidence="10">
    <location>
        <begin position="144"/>
        <end position="173"/>
    </location>
</feature>
<feature type="disulfide bond" evidence="9">
    <location>
        <begin position="576"/>
        <end position="596"/>
    </location>
</feature>
<dbReference type="InterPro" id="IPR036058">
    <property type="entry name" value="Kazal_dom_sf"/>
</dbReference>
<evidence type="ECO:0000256" key="2">
    <source>
        <dbReference type="ARBA" id="ARBA00022525"/>
    </source>
</evidence>
<dbReference type="GO" id="GO:0050840">
    <property type="term" value="F:extracellular matrix binding"/>
    <property type="evidence" value="ECO:0007669"/>
    <property type="project" value="TreeGrafter"/>
</dbReference>
<keyword evidence="7" id="KW-0325">Glycoprotein</keyword>
<dbReference type="SMART" id="SM00280">
    <property type="entry name" value="KAZAL"/>
    <property type="match status" value="1"/>
</dbReference>
<evidence type="ECO:0000256" key="10">
    <source>
        <dbReference type="SAM" id="MobiDB-lite"/>
    </source>
</evidence>
<dbReference type="InterPro" id="IPR018247">
    <property type="entry name" value="EF_Hand_1_Ca_BS"/>
</dbReference>
<dbReference type="InterPro" id="IPR019577">
    <property type="entry name" value="SPARC/Testican_Ca-bd-dom"/>
</dbReference>
<dbReference type="Gene3D" id="4.10.800.10">
    <property type="entry name" value="Thyroglobulin type-1"/>
    <property type="match status" value="1"/>
</dbReference>
<name>A0A195BCR1_9HYME</name>
<dbReference type="GO" id="GO:0005615">
    <property type="term" value="C:extracellular space"/>
    <property type="evidence" value="ECO:0007669"/>
    <property type="project" value="TreeGrafter"/>
</dbReference>
<dbReference type="Proteomes" id="UP000078540">
    <property type="component" value="Unassembled WGS sequence"/>
</dbReference>
<feature type="region of interest" description="Disordered" evidence="10">
    <location>
        <begin position="606"/>
        <end position="639"/>
    </location>
</feature>
<keyword evidence="4" id="KW-0106">Calcium</keyword>
<evidence type="ECO:0000256" key="8">
    <source>
        <dbReference type="ARBA" id="ARBA00023207"/>
    </source>
</evidence>
<dbReference type="GO" id="GO:0005518">
    <property type="term" value="F:collagen binding"/>
    <property type="evidence" value="ECO:0007669"/>
    <property type="project" value="TreeGrafter"/>
</dbReference>
<feature type="disulfide bond" evidence="9">
    <location>
        <begin position="567"/>
        <end position="574"/>
    </location>
</feature>
<dbReference type="Pfam" id="PF00086">
    <property type="entry name" value="Thyroglobulin_1"/>
    <property type="match status" value="1"/>
</dbReference>
<dbReference type="STRING" id="520822.A0A195BCR1"/>
<dbReference type="CDD" id="cd00191">
    <property type="entry name" value="TY"/>
    <property type="match status" value="1"/>
</dbReference>
<dbReference type="Pfam" id="PF10591">
    <property type="entry name" value="SPARC_Ca_bdg"/>
    <property type="match status" value="1"/>
</dbReference>
<keyword evidence="6 9" id="KW-1015">Disulfide bond</keyword>
<accession>A0A195BCR1</accession>
<evidence type="ECO:0000313" key="13">
    <source>
        <dbReference type="EMBL" id="KYM81980.1"/>
    </source>
</evidence>
<dbReference type="SMART" id="SM00211">
    <property type="entry name" value="TY"/>
    <property type="match status" value="1"/>
</dbReference>
<dbReference type="Gene3D" id="3.30.60.30">
    <property type="match status" value="1"/>
</dbReference>
<dbReference type="PANTHER" id="PTHR13866">
    <property type="entry name" value="SPARC OSTEONECTIN"/>
    <property type="match status" value="1"/>
</dbReference>
<keyword evidence="8" id="KW-0357">Heparan sulfate</keyword>
<organism evidence="13 14">
    <name type="scientific">Atta colombica</name>
    <dbReference type="NCBI Taxonomy" id="520822"/>
    <lineage>
        <taxon>Eukaryota</taxon>
        <taxon>Metazoa</taxon>
        <taxon>Ecdysozoa</taxon>
        <taxon>Arthropoda</taxon>
        <taxon>Hexapoda</taxon>
        <taxon>Insecta</taxon>
        <taxon>Pterygota</taxon>
        <taxon>Neoptera</taxon>
        <taxon>Endopterygota</taxon>
        <taxon>Hymenoptera</taxon>
        <taxon>Apocrita</taxon>
        <taxon>Aculeata</taxon>
        <taxon>Formicoidea</taxon>
        <taxon>Formicidae</taxon>
        <taxon>Myrmicinae</taxon>
        <taxon>Atta</taxon>
    </lineage>
</organism>
<dbReference type="Gene3D" id="1.10.238.10">
    <property type="entry name" value="EF-hand"/>
    <property type="match status" value="1"/>
</dbReference>
<evidence type="ECO:0000256" key="9">
    <source>
        <dbReference type="PROSITE-ProRule" id="PRU00500"/>
    </source>
</evidence>
<gene>
    <name evidence="13" type="ORF">ALC53_07528</name>
</gene>
<keyword evidence="14" id="KW-1185">Reference proteome</keyword>
<dbReference type="SUPFAM" id="SSF57610">
    <property type="entry name" value="Thyroglobulin type-1 domain"/>
    <property type="match status" value="1"/>
</dbReference>
<evidence type="ECO:0000256" key="1">
    <source>
        <dbReference type="ARBA" id="ARBA00004613"/>
    </source>
</evidence>
<proteinExistence type="predicted"/>
<dbReference type="SUPFAM" id="SSF47473">
    <property type="entry name" value="EF-hand"/>
    <property type="match status" value="1"/>
</dbReference>
<dbReference type="CDD" id="cd00104">
    <property type="entry name" value="KAZAL_FS"/>
    <property type="match status" value="1"/>
</dbReference>
<comment type="caution">
    <text evidence="9">Lacks conserved residue(s) required for the propagation of feature annotation.</text>
</comment>
<keyword evidence="2" id="KW-0964">Secreted</keyword>
<keyword evidence="3" id="KW-0732">Signal</keyword>
<protein>
    <submittedName>
        <fullName evidence="13">Testican-2</fullName>
    </submittedName>
</protein>
<evidence type="ECO:0000256" key="7">
    <source>
        <dbReference type="ARBA" id="ARBA00023180"/>
    </source>
</evidence>
<dbReference type="InterPro" id="IPR011992">
    <property type="entry name" value="EF-hand-dom_pair"/>
</dbReference>
<evidence type="ECO:0000256" key="6">
    <source>
        <dbReference type="ARBA" id="ARBA00023157"/>
    </source>
</evidence>
<keyword evidence="5" id="KW-0654">Proteoglycan</keyword>